<reference evidence="6" key="1">
    <citation type="journal article" date="2018" name="Arch. Virol.">
        <title>Complete genome sequence and analysis of ictalurid herpesvirus 2.</title>
        <authorList>
            <person name="Borzak R."/>
            <person name="Haluk T."/>
            <person name="Bartha D."/>
            <person name="Doszpoly A."/>
        </authorList>
    </citation>
    <scope>NUCLEOTIDE SEQUENCE</scope>
    <source>
        <strain evidence="6">760/94</strain>
    </source>
</reference>
<dbReference type="KEGG" id="vg:35414695"/>
<dbReference type="EC" id="3.6.1.23" evidence="2"/>
<dbReference type="RefSeq" id="YP_009447875.1">
    <property type="nucleotide sequence ID" value="NC_036579.1"/>
</dbReference>
<sequence>MAAPIRFSIFPGYKPEDVRIPTMGSAHSAGFDLSTCEAQEFVGGNHYRVATGLAAAIPQGYVGIITPRSSHAANFTCTGIVDSDYRGMLRILVTALKDFSVTKHERIAQMVVTPYFAQAEVVDYESLDQTDRGTGGFGSTGRT</sequence>
<dbReference type="InterPro" id="IPR008181">
    <property type="entry name" value="dUTPase"/>
</dbReference>
<protein>
    <recommendedName>
        <fullName evidence="2">dUTP diphosphatase</fullName>
        <ecNumber evidence="2">3.6.1.23</ecNumber>
    </recommendedName>
</protein>
<organism evidence="6">
    <name type="scientific">black bullhead herpesvirus</name>
    <dbReference type="NCBI Taxonomy" id="508441"/>
    <lineage>
        <taxon>Viruses</taxon>
        <taxon>Duplodnaviria</taxon>
        <taxon>Heunggongvirae</taxon>
        <taxon>Peploviricota</taxon>
        <taxon>Herviviricetes</taxon>
        <taxon>Herpesvirales</taxon>
        <taxon>Alloherpesviridae</taxon>
        <taxon>Ictavirus</taxon>
        <taxon>Ictavirus ictaluridallo2</taxon>
    </lineage>
</organism>
<dbReference type="GeneID" id="35414695"/>
<dbReference type="Gene3D" id="2.70.40.10">
    <property type="match status" value="1"/>
</dbReference>
<evidence type="ECO:0000259" key="5">
    <source>
        <dbReference type="Pfam" id="PF00692"/>
    </source>
</evidence>
<proteinExistence type="inferred from homology"/>
<evidence type="ECO:0000256" key="3">
    <source>
        <dbReference type="ARBA" id="ARBA00022801"/>
    </source>
</evidence>
<dbReference type="PANTHER" id="PTHR11241">
    <property type="entry name" value="DEOXYURIDINE 5'-TRIPHOSPHATE NUCLEOTIDOHYDROLASE"/>
    <property type="match status" value="1"/>
</dbReference>
<dbReference type="InterPro" id="IPR029054">
    <property type="entry name" value="dUTPase-like"/>
</dbReference>
<comment type="similarity">
    <text evidence="1">Belongs to the dUTPase family.</text>
</comment>
<dbReference type="NCBIfam" id="TIGR00576">
    <property type="entry name" value="dut"/>
    <property type="match status" value="1"/>
</dbReference>
<feature type="domain" description="dUTPase-like" evidence="5">
    <location>
        <begin position="18"/>
        <end position="141"/>
    </location>
</feature>
<evidence type="ECO:0000256" key="1">
    <source>
        <dbReference type="ARBA" id="ARBA00006581"/>
    </source>
</evidence>
<keyword evidence="3" id="KW-0378">Hydrolase</keyword>
<dbReference type="PANTHER" id="PTHR11241:SF0">
    <property type="entry name" value="DEOXYURIDINE 5'-TRIPHOSPHATE NUCLEOTIDOHYDROLASE"/>
    <property type="match status" value="1"/>
</dbReference>
<dbReference type="InterPro" id="IPR036157">
    <property type="entry name" value="dUTPase-like_sf"/>
</dbReference>
<dbReference type="SUPFAM" id="SSF51283">
    <property type="entry name" value="dUTPase-like"/>
    <property type="match status" value="1"/>
</dbReference>
<dbReference type="GO" id="GO:0046081">
    <property type="term" value="P:dUTP catabolic process"/>
    <property type="evidence" value="ECO:0007669"/>
    <property type="project" value="InterPro"/>
</dbReference>
<dbReference type="GO" id="GO:0004170">
    <property type="term" value="F:dUTP diphosphatase activity"/>
    <property type="evidence" value="ECO:0007669"/>
    <property type="project" value="UniProtKB-EC"/>
</dbReference>
<name>A0A2H5AJH5_9VIRU</name>
<dbReference type="Pfam" id="PF00692">
    <property type="entry name" value="dUTPase"/>
    <property type="match status" value="1"/>
</dbReference>
<dbReference type="InterPro" id="IPR033704">
    <property type="entry name" value="dUTPase_trimeric"/>
</dbReference>
<accession>A0A2H5AJH5</accession>
<evidence type="ECO:0000256" key="4">
    <source>
        <dbReference type="ARBA" id="ARBA00023080"/>
    </source>
</evidence>
<keyword evidence="4" id="KW-0546">Nucleotide metabolism</keyword>
<dbReference type="OrthoDB" id="12539at10239"/>
<keyword evidence="7" id="KW-1185">Reference proteome</keyword>
<dbReference type="EMBL" id="MG271984">
    <property type="protein sequence ID" value="AUG72303.1"/>
    <property type="molecule type" value="Genomic_DNA"/>
</dbReference>
<dbReference type="GO" id="GO:0000287">
    <property type="term" value="F:magnesium ion binding"/>
    <property type="evidence" value="ECO:0007669"/>
    <property type="project" value="InterPro"/>
</dbReference>
<dbReference type="GO" id="GO:0006226">
    <property type="term" value="P:dUMP biosynthetic process"/>
    <property type="evidence" value="ECO:0007669"/>
    <property type="project" value="InterPro"/>
</dbReference>
<evidence type="ECO:0000256" key="2">
    <source>
        <dbReference type="ARBA" id="ARBA00012379"/>
    </source>
</evidence>
<dbReference type="CDD" id="cd07557">
    <property type="entry name" value="trimeric_dUTPase"/>
    <property type="match status" value="1"/>
</dbReference>
<evidence type="ECO:0000313" key="7">
    <source>
        <dbReference type="Proteomes" id="UP000242696"/>
    </source>
</evidence>
<evidence type="ECO:0000313" key="6">
    <source>
        <dbReference type="EMBL" id="AUG72303.1"/>
    </source>
</evidence>
<dbReference type="Proteomes" id="UP000242696">
    <property type="component" value="Segment"/>
</dbReference>